<reference evidence="2" key="1">
    <citation type="submission" date="2023-05" db="EMBL/GenBank/DDBJ databases">
        <authorList>
            <person name="Zhang X."/>
        </authorList>
    </citation>
    <scope>NUCLEOTIDE SEQUENCE</scope>
    <source>
        <strain evidence="2">BD1B2-1</strain>
    </source>
</reference>
<accession>A0AAE3R9V5</accession>
<name>A0AAE3R9V5_9BACT</name>
<proteinExistence type="predicted"/>
<keyword evidence="3" id="KW-1185">Reference proteome</keyword>
<protein>
    <submittedName>
        <fullName evidence="2">Neutral/alkaline non-lysosomal ceramidase N-terminal domain-containing protein</fullName>
    </submittedName>
</protein>
<dbReference type="AlphaFoldDB" id="A0AAE3R9V5"/>
<sequence length="454" mass="51173">MSFFTKKRVKRFFLFIIIFLVVAGVALFRPVDRTPYKEMSYYQQFRENVALLPPVKKNLNADTLQVGWAKVSITPDYPMPTAGYGQRRGKKYTAIHDSIWVRTFVFDNGVQKVALLSADLLIIAPEVTNALAKRLPEIGMSIDQVYLCATHSHNSIGGWADKIVGLLISGEYDPNIVTFIADRFLESIRLASQNKEKAAIGAIALPAGELVENRLRKSNPTDSLLRVMEIRKKSGARAILASFSAHPTIISDKDIRLSRDYPGVLVDTLESDSLIDFAAFCAGTVGSHRAEIDGPTEWKMLEMEASLLAQKITAGLPTIPLTYQKELRIISLPLPLRDPHFRITENWRIRPWVFYSLYGNYPSVVKGLRIGNVIWVGGPCDFSGELTPLVQPFAQWQQRPLFITSFNGGYIGYVTPDAYYDWTASETRDMNWFGPYNGSYISEAMHEVVKYLER</sequence>
<organism evidence="2 3">
    <name type="scientific">Xanthocytophaga agilis</name>
    <dbReference type="NCBI Taxonomy" id="3048010"/>
    <lineage>
        <taxon>Bacteria</taxon>
        <taxon>Pseudomonadati</taxon>
        <taxon>Bacteroidota</taxon>
        <taxon>Cytophagia</taxon>
        <taxon>Cytophagales</taxon>
        <taxon>Rhodocytophagaceae</taxon>
        <taxon>Xanthocytophaga</taxon>
    </lineage>
</organism>
<evidence type="ECO:0000313" key="2">
    <source>
        <dbReference type="EMBL" id="MDJ1504192.1"/>
    </source>
</evidence>
<evidence type="ECO:0000259" key="1">
    <source>
        <dbReference type="Pfam" id="PF04734"/>
    </source>
</evidence>
<evidence type="ECO:0000313" key="3">
    <source>
        <dbReference type="Proteomes" id="UP001232063"/>
    </source>
</evidence>
<dbReference type="RefSeq" id="WP_314515204.1">
    <property type="nucleotide sequence ID" value="NZ_JASJOU010000010.1"/>
</dbReference>
<dbReference type="Pfam" id="PF04734">
    <property type="entry name" value="Ceramidase_alk"/>
    <property type="match status" value="1"/>
</dbReference>
<comment type="caution">
    <text evidence="2">The sequence shown here is derived from an EMBL/GenBank/DDBJ whole genome shotgun (WGS) entry which is preliminary data.</text>
</comment>
<gene>
    <name evidence="2" type="ORF">QNI22_26255</name>
</gene>
<dbReference type="Proteomes" id="UP001232063">
    <property type="component" value="Unassembled WGS sequence"/>
</dbReference>
<dbReference type="EMBL" id="JASJOU010000010">
    <property type="protein sequence ID" value="MDJ1504192.1"/>
    <property type="molecule type" value="Genomic_DNA"/>
</dbReference>
<feature type="domain" description="Neutral/alkaline non-lysosomal ceramidase N-terminal" evidence="1">
    <location>
        <begin position="66"/>
        <end position="232"/>
    </location>
</feature>
<dbReference type="InterPro" id="IPR031329">
    <property type="entry name" value="NEUT/ALK_ceramidase_N"/>
</dbReference>